<gene>
    <name evidence="1" type="ORF">IFM12276_37790</name>
</gene>
<sequence length="106" mass="11410">MAIIWGKAVRWVSDYQPGIIEVEFTDIDGVTHSLIDKLPIFGATDDLGPDSAYPAPVEIGVTLIEQLGDATVIDLGTEAHNTDPAQRWLRDTVRAALGPPRGENTG</sequence>
<evidence type="ECO:0000313" key="2">
    <source>
        <dbReference type="Proteomes" id="UP001317870"/>
    </source>
</evidence>
<name>A0ABM8D096_9NOCA</name>
<proteinExistence type="predicted"/>
<reference evidence="1 2" key="1">
    <citation type="submission" date="2022-11" db="EMBL/GenBank/DDBJ databases">
        <title>Genome Sequencing of Nocardia sp. ON39_IFM12276 and assembly.</title>
        <authorList>
            <person name="Shimojima M."/>
            <person name="Toyokawa M."/>
            <person name="Uesaka K."/>
        </authorList>
    </citation>
    <scope>NUCLEOTIDE SEQUENCE [LARGE SCALE GENOMIC DNA]</scope>
    <source>
        <strain evidence="1 2">IFM 12276</strain>
    </source>
</reference>
<dbReference type="Proteomes" id="UP001317870">
    <property type="component" value="Chromosome"/>
</dbReference>
<dbReference type="RefSeq" id="WP_281873681.1">
    <property type="nucleotide sequence ID" value="NZ_AP026978.1"/>
</dbReference>
<organism evidence="1 2">
    <name type="scientific">Nocardia sputorum</name>
    <dbReference type="NCBI Taxonomy" id="2984338"/>
    <lineage>
        <taxon>Bacteria</taxon>
        <taxon>Bacillati</taxon>
        <taxon>Actinomycetota</taxon>
        <taxon>Actinomycetes</taxon>
        <taxon>Mycobacteriales</taxon>
        <taxon>Nocardiaceae</taxon>
        <taxon>Nocardia</taxon>
    </lineage>
</organism>
<protein>
    <submittedName>
        <fullName evidence="1">Uncharacterized protein</fullName>
    </submittedName>
</protein>
<dbReference type="EMBL" id="AP026978">
    <property type="protein sequence ID" value="BDU00751.1"/>
    <property type="molecule type" value="Genomic_DNA"/>
</dbReference>
<accession>A0ABM8D096</accession>
<keyword evidence="2" id="KW-1185">Reference proteome</keyword>
<evidence type="ECO:0000313" key="1">
    <source>
        <dbReference type="EMBL" id="BDU00751.1"/>
    </source>
</evidence>